<evidence type="ECO:0000313" key="5">
    <source>
        <dbReference type="EMBL" id="KAF2639343.1"/>
    </source>
</evidence>
<dbReference type="GO" id="GO:0052689">
    <property type="term" value="F:carboxylic ester hydrolase activity"/>
    <property type="evidence" value="ECO:0007669"/>
    <property type="project" value="TreeGrafter"/>
</dbReference>
<proteinExistence type="inferred from homology"/>
<dbReference type="InterPro" id="IPR029058">
    <property type="entry name" value="AB_hydrolase_fold"/>
</dbReference>
<dbReference type="PANTHER" id="PTHR43918">
    <property type="entry name" value="ACETYLCHOLINESTERASE"/>
    <property type="match status" value="1"/>
</dbReference>
<dbReference type="Gene3D" id="3.40.50.1820">
    <property type="entry name" value="alpha/beta hydrolase"/>
    <property type="match status" value="1"/>
</dbReference>
<evidence type="ECO:0000256" key="3">
    <source>
        <dbReference type="RuleBase" id="RU361235"/>
    </source>
</evidence>
<feature type="chain" id="PRO_5025707802" description="Carboxylic ester hydrolase" evidence="3">
    <location>
        <begin position="18"/>
        <end position="553"/>
    </location>
</feature>
<keyword evidence="6" id="KW-1185">Reference proteome</keyword>
<organism evidence="5 6">
    <name type="scientific">Massarina eburnea CBS 473.64</name>
    <dbReference type="NCBI Taxonomy" id="1395130"/>
    <lineage>
        <taxon>Eukaryota</taxon>
        <taxon>Fungi</taxon>
        <taxon>Dikarya</taxon>
        <taxon>Ascomycota</taxon>
        <taxon>Pezizomycotina</taxon>
        <taxon>Dothideomycetes</taxon>
        <taxon>Pleosporomycetidae</taxon>
        <taxon>Pleosporales</taxon>
        <taxon>Massarineae</taxon>
        <taxon>Massarinaceae</taxon>
        <taxon>Massarina</taxon>
    </lineage>
</organism>
<dbReference type="Proteomes" id="UP000799753">
    <property type="component" value="Unassembled WGS sequence"/>
</dbReference>
<evidence type="ECO:0000313" key="6">
    <source>
        <dbReference type="Proteomes" id="UP000799753"/>
    </source>
</evidence>
<dbReference type="AlphaFoldDB" id="A0A6A6RY45"/>
<name>A0A6A6RY45_9PLEO</name>
<dbReference type="OrthoDB" id="10259133at2759"/>
<dbReference type="InterPro" id="IPR019819">
    <property type="entry name" value="Carboxylesterase_B_CS"/>
</dbReference>
<feature type="signal peptide" evidence="3">
    <location>
        <begin position="1"/>
        <end position="17"/>
    </location>
</feature>
<keyword evidence="3" id="KW-0732">Signal</keyword>
<reference evidence="5" key="1">
    <citation type="journal article" date="2020" name="Stud. Mycol.">
        <title>101 Dothideomycetes genomes: a test case for predicting lifestyles and emergence of pathogens.</title>
        <authorList>
            <person name="Haridas S."/>
            <person name="Albert R."/>
            <person name="Binder M."/>
            <person name="Bloem J."/>
            <person name="Labutti K."/>
            <person name="Salamov A."/>
            <person name="Andreopoulos B."/>
            <person name="Baker S."/>
            <person name="Barry K."/>
            <person name="Bills G."/>
            <person name="Bluhm B."/>
            <person name="Cannon C."/>
            <person name="Castanera R."/>
            <person name="Culley D."/>
            <person name="Daum C."/>
            <person name="Ezra D."/>
            <person name="Gonzalez J."/>
            <person name="Henrissat B."/>
            <person name="Kuo A."/>
            <person name="Liang C."/>
            <person name="Lipzen A."/>
            <person name="Lutzoni F."/>
            <person name="Magnuson J."/>
            <person name="Mondo S."/>
            <person name="Nolan M."/>
            <person name="Ohm R."/>
            <person name="Pangilinan J."/>
            <person name="Park H.-J."/>
            <person name="Ramirez L."/>
            <person name="Alfaro M."/>
            <person name="Sun H."/>
            <person name="Tritt A."/>
            <person name="Yoshinaga Y."/>
            <person name="Zwiers L.-H."/>
            <person name="Turgeon B."/>
            <person name="Goodwin S."/>
            <person name="Spatafora J."/>
            <person name="Crous P."/>
            <person name="Grigoriev I."/>
        </authorList>
    </citation>
    <scope>NUCLEOTIDE SEQUENCE</scope>
    <source>
        <strain evidence="5">CBS 473.64</strain>
    </source>
</reference>
<accession>A0A6A6RY45</accession>
<dbReference type="EC" id="3.1.1.-" evidence="3"/>
<dbReference type="InterPro" id="IPR050654">
    <property type="entry name" value="AChE-related_enzymes"/>
</dbReference>
<evidence type="ECO:0000259" key="4">
    <source>
        <dbReference type="Pfam" id="PF00135"/>
    </source>
</evidence>
<dbReference type="SUPFAM" id="SSF53474">
    <property type="entry name" value="alpha/beta-Hydrolases"/>
    <property type="match status" value="1"/>
</dbReference>
<dbReference type="InterPro" id="IPR019826">
    <property type="entry name" value="Carboxylesterase_B_AS"/>
</dbReference>
<sequence>MWKSLVSFLAVTASASATAVYDTAPIACVENGTLAGVYSPEFKQDFFLGIPYAQPPVDNLRFRQAQSLNTTWNGTRDANEYGPHCVGYGLDQTFYRASEDCLYLNVVRPSGYEENNLPVAFWIHGGAYTNGGGGDQRYNLSFIVDQSVAIGKPIIGVSINYRLSVWGFTSSNELAEDGLLNIGLRDQRLALHWVQENIAAFGGDASKVTIFGESAGAASVGFHLTAYKGRDDGLYRAAILQSGNPIFYLPVGGPNKTQAAFNTVASQVGCGSSPDRVQCLREVSFETLNATMNGTISTNEIFNPVIDGDFVQDYGSLQLQRGEFVKVPIVVGANSDEGASFSQTGINTTEQFKDALAKYPAAHQNAILETYPDDLSVNVIANLQNQRPAAQFGQQFRRVASYVGDELFIAPRRQTAITWASHNLTAYAFRFNAKSAGWAPELGVSHFKEIGFVFRNIEGVGWRPDIKPFEGQGQNYIDLAYLMSSMWASFVHELDPNAWQCGSANITKWPKYRVDAPEDFVFDANVTSYAEPDTWRKEGIDLINENAFGIYGR</sequence>
<feature type="domain" description="Carboxylesterase type B" evidence="4">
    <location>
        <begin position="25"/>
        <end position="515"/>
    </location>
</feature>
<dbReference type="PANTHER" id="PTHR43918:SF4">
    <property type="entry name" value="CARBOXYLIC ESTER HYDROLASE"/>
    <property type="match status" value="1"/>
</dbReference>
<dbReference type="PROSITE" id="PS00941">
    <property type="entry name" value="CARBOXYLESTERASE_B_2"/>
    <property type="match status" value="1"/>
</dbReference>
<dbReference type="PROSITE" id="PS00122">
    <property type="entry name" value="CARBOXYLESTERASE_B_1"/>
    <property type="match status" value="1"/>
</dbReference>
<dbReference type="EMBL" id="MU006787">
    <property type="protein sequence ID" value="KAF2639343.1"/>
    <property type="molecule type" value="Genomic_DNA"/>
</dbReference>
<dbReference type="Pfam" id="PF00135">
    <property type="entry name" value="COesterase"/>
    <property type="match status" value="1"/>
</dbReference>
<evidence type="ECO:0000256" key="1">
    <source>
        <dbReference type="ARBA" id="ARBA00005964"/>
    </source>
</evidence>
<dbReference type="InterPro" id="IPR002018">
    <property type="entry name" value="CarbesteraseB"/>
</dbReference>
<keyword evidence="2 3" id="KW-0378">Hydrolase</keyword>
<protein>
    <recommendedName>
        <fullName evidence="3">Carboxylic ester hydrolase</fullName>
        <ecNumber evidence="3">3.1.1.-</ecNumber>
    </recommendedName>
</protein>
<evidence type="ECO:0000256" key="2">
    <source>
        <dbReference type="ARBA" id="ARBA00022801"/>
    </source>
</evidence>
<gene>
    <name evidence="5" type="ORF">P280DRAFT_550771</name>
</gene>
<comment type="similarity">
    <text evidence="1 3">Belongs to the type-B carboxylesterase/lipase family.</text>
</comment>